<accession>A0ACB5S9E4</accession>
<keyword evidence="2" id="KW-1185">Reference proteome</keyword>
<gene>
    <name evidence="1" type="primary">g11245</name>
    <name evidence="1" type="ORF">NpPPO83_00011245</name>
</gene>
<organism evidence="1 2">
    <name type="scientific">Neofusicoccum parvum</name>
    <dbReference type="NCBI Taxonomy" id="310453"/>
    <lineage>
        <taxon>Eukaryota</taxon>
        <taxon>Fungi</taxon>
        <taxon>Dikarya</taxon>
        <taxon>Ascomycota</taxon>
        <taxon>Pezizomycotina</taxon>
        <taxon>Dothideomycetes</taxon>
        <taxon>Dothideomycetes incertae sedis</taxon>
        <taxon>Botryosphaeriales</taxon>
        <taxon>Botryosphaeriaceae</taxon>
        <taxon>Neofusicoccum</taxon>
    </lineage>
</organism>
<protein>
    <submittedName>
        <fullName evidence="1">FAD binding domain protein</fullName>
    </submittedName>
</protein>
<comment type="caution">
    <text evidence="1">The sequence shown here is derived from an EMBL/GenBank/DDBJ whole genome shotgun (WGS) entry which is preliminary data.</text>
</comment>
<reference evidence="1" key="1">
    <citation type="submission" date="2024-09" db="EMBL/GenBank/DDBJ databases">
        <title>Draft Genome Sequences of Neofusicoccum parvum.</title>
        <authorList>
            <person name="Ashida A."/>
            <person name="Camagna M."/>
            <person name="Tanaka A."/>
            <person name="Takemoto D."/>
        </authorList>
    </citation>
    <scope>NUCLEOTIDE SEQUENCE</scope>
    <source>
        <strain evidence="1">PPO83</strain>
    </source>
</reference>
<name>A0ACB5S9E4_9PEZI</name>
<evidence type="ECO:0000313" key="1">
    <source>
        <dbReference type="EMBL" id="GME31293.1"/>
    </source>
</evidence>
<sequence>MEKKDFKVVITGGSIAGLTLACILERLGIDFVVLEAYPEIAPQVGASIGLLPNGLRILDQLGLYPAIRGLIQEPLTRSISRGADGKAFLNVRKMDEHFRNRHGYDVIFIDRQMVLQALYDHLKSKDKVLTNKRVVKVSHQDSGVSVTTKDRTVYQGDILVGADGIHSAVRAEMWKIAEQIKPGYILASEHTALPCDYVCMFGISVMKNFVRRSTNHIFNKHTSMLVITGPNARVYWFFFVKLDKTHYGPDIPRYIKKEEEEFATKHTSENVTEDVTFGDLYKTRISSVLTALPEYAFMKWHFGRIITIGDAAHKFEPTSGQGGNSTIETAAVLANNLTRMMKSHPEGLSDDHIDTAFSETQKLRQPRAWELIKASHLQQAIEAMETPILELMVKYYMPVMLQCLYFMIMLIPMALIWTIESYRPVVFGAVYQVFGIGKVAPIYYLISIYTSSNILYTRTTGRPIHSSVAHALLPALCIGYILPTALMFLPYTDPSIHQTIVAL</sequence>
<dbReference type="Proteomes" id="UP001165186">
    <property type="component" value="Unassembled WGS sequence"/>
</dbReference>
<evidence type="ECO:0000313" key="2">
    <source>
        <dbReference type="Proteomes" id="UP001165186"/>
    </source>
</evidence>
<proteinExistence type="predicted"/>
<dbReference type="EMBL" id="BSXG01000381">
    <property type="protein sequence ID" value="GME31293.1"/>
    <property type="molecule type" value="Genomic_DNA"/>
</dbReference>